<dbReference type="STRING" id="1920490.GCA_001895925_02173"/>
<proteinExistence type="inferred from homology"/>
<feature type="chain" id="PRO_5015373300" description="SLH domain-containing protein" evidence="1">
    <location>
        <begin position="27"/>
        <end position="623"/>
    </location>
</feature>
<dbReference type="PANTHER" id="PTHR43308">
    <property type="entry name" value="OUTER MEMBRANE PROTEIN ALPHA-RELATED"/>
    <property type="match status" value="1"/>
</dbReference>
<keyword evidence="2" id="KW-0175">Coiled coil</keyword>
<dbReference type="GO" id="GO:0008643">
    <property type="term" value="P:carbohydrate transport"/>
    <property type="evidence" value="ECO:0007669"/>
    <property type="project" value="InterPro"/>
</dbReference>
<evidence type="ECO:0000313" key="6">
    <source>
        <dbReference type="Proteomes" id="UP000238634"/>
    </source>
</evidence>
<dbReference type="GO" id="GO:0015288">
    <property type="term" value="F:porin activity"/>
    <property type="evidence" value="ECO:0007669"/>
    <property type="project" value="InterPro"/>
</dbReference>
<dbReference type="GO" id="GO:0016020">
    <property type="term" value="C:membrane"/>
    <property type="evidence" value="ECO:0007669"/>
    <property type="project" value="InterPro"/>
</dbReference>
<dbReference type="AlphaFoldDB" id="A0A2T1DL13"/>
<dbReference type="Proteomes" id="UP000238634">
    <property type="component" value="Unassembled WGS sequence"/>
</dbReference>
<feature type="region of interest" description="Disordered" evidence="3">
    <location>
        <begin position="222"/>
        <end position="242"/>
    </location>
</feature>
<evidence type="ECO:0000259" key="4">
    <source>
        <dbReference type="PROSITE" id="PS51272"/>
    </source>
</evidence>
<dbReference type="RefSeq" id="WP_073069834.1">
    <property type="nucleotide sequence ID" value="NZ_MPPI01000004.1"/>
</dbReference>
<dbReference type="PROSITE" id="PS51272">
    <property type="entry name" value="SLH"/>
    <property type="match status" value="1"/>
</dbReference>
<dbReference type="InterPro" id="IPR051465">
    <property type="entry name" value="Cell_Envelope_Struct_Comp"/>
</dbReference>
<dbReference type="OrthoDB" id="568669at2"/>
<evidence type="ECO:0000256" key="2">
    <source>
        <dbReference type="SAM" id="Coils"/>
    </source>
</evidence>
<gene>
    <name evidence="5" type="ORF">C7B65_04375</name>
</gene>
<feature type="compositionally biased region" description="Basic and acidic residues" evidence="3">
    <location>
        <begin position="229"/>
        <end position="242"/>
    </location>
</feature>
<keyword evidence="1" id="KW-0732">Signal</keyword>
<feature type="coiled-coil region" evidence="2">
    <location>
        <begin position="170"/>
        <end position="197"/>
    </location>
</feature>
<dbReference type="EMBL" id="PVWG01000003">
    <property type="protein sequence ID" value="PSB21179.1"/>
    <property type="molecule type" value="Genomic_DNA"/>
</dbReference>
<organism evidence="5 6">
    <name type="scientific">Phormidesmis priestleyi ULC007</name>
    <dbReference type="NCBI Taxonomy" id="1920490"/>
    <lineage>
        <taxon>Bacteria</taxon>
        <taxon>Bacillati</taxon>
        <taxon>Cyanobacteriota</taxon>
        <taxon>Cyanophyceae</taxon>
        <taxon>Leptolyngbyales</taxon>
        <taxon>Leptolyngbyaceae</taxon>
        <taxon>Phormidesmis</taxon>
    </lineage>
</organism>
<keyword evidence="6" id="KW-1185">Reference proteome</keyword>
<comment type="similarity">
    <text evidence="1">Belongs to the OprB family.</text>
</comment>
<accession>A0A2T1DL13</accession>
<name>A0A2T1DL13_9CYAN</name>
<dbReference type="Pfam" id="PF00395">
    <property type="entry name" value="SLH"/>
    <property type="match status" value="1"/>
</dbReference>
<comment type="caution">
    <text evidence="5">The sequence shown here is derived from an EMBL/GenBank/DDBJ whole genome shotgun (WGS) entry which is preliminary data.</text>
</comment>
<feature type="signal peptide" evidence="1">
    <location>
        <begin position="1"/>
        <end position="26"/>
    </location>
</feature>
<dbReference type="InterPro" id="IPR007049">
    <property type="entry name" value="Carb-sel_porin_OprB"/>
</dbReference>
<sequence length="623" mass="67458">MSQIIWRSLLVAPMGVTALLATSASAQTDVKPVLAQEPVSIAAPRSNNPAQSVLAQEPVSIEAPQSIETLRSIDTFPENSSTVMGQVTSVSQLSDVRPTDWAFQALQSLVERYGCIVGYPDKTFRGNRALTRFEFAAGLNACLDRVNELIAAATADLVKKEDLVTLQRLQEEFAAELATLRGQVDALEARTTTLEKQQFSTTTKLTGEVIFAVNGAIGGDRALNSDQQRQVDNERTDAQREARRNTFLPNGRGVRENTTFSDRVRLNLDTSFSGKDRLRTRLQARNIVQFNVATTGTNMTRLGFDGDQGNAVELSRLEYRFPLGDLTTVFIGTGTNDGLEYNDSIPTLSPTESSANGSISRFGRFNPIYRAGTGTGLILNHKFGSEFTFGSKFNLSLGYLVPTGVASNPINGNGLFNGNYAALGQLVFQPSPALSLGFTYVNAFYRNGSGVSGGTGSAFADSPFNNATTITPTTTNAFGLEGSFRLSPGMILSAWGGYTRAEARKTGGGTPADPIINRGDKADIWNWAVTLAFPDFLKEGNLLGLVVGQPPRAGGSDYGVRNPLVNQARRRDLDTSLHLEGFYRYRINDNISITPGLIVIFNPEHNNSNDTTYIGTIRTTFAF</sequence>
<reference evidence="5 6" key="2">
    <citation type="submission" date="2018-03" db="EMBL/GenBank/DDBJ databases">
        <title>The ancient ancestry and fast evolution of plastids.</title>
        <authorList>
            <person name="Moore K.R."/>
            <person name="Magnabosco C."/>
            <person name="Momper L."/>
            <person name="Gold D.A."/>
            <person name="Bosak T."/>
            <person name="Fournier G.P."/>
        </authorList>
    </citation>
    <scope>NUCLEOTIDE SEQUENCE [LARGE SCALE GENOMIC DNA]</scope>
    <source>
        <strain evidence="5 6">ULC007</strain>
    </source>
</reference>
<dbReference type="InterPro" id="IPR001119">
    <property type="entry name" value="SLH_dom"/>
</dbReference>
<feature type="domain" description="SLH" evidence="4">
    <location>
        <begin position="89"/>
        <end position="153"/>
    </location>
</feature>
<dbReference type="Pfam" id="PF04966">
    <property type="entry name" value="OprB"/>
    <property type="match status" value="1"/>
</dbReference>
<dbReference type="PANTHER" id="PTHR43308:SF1">
    <property type="entry name" value="OUTER MEMBRANE PROTEIN ALPHA"/>
    <property type="match status" value="1"/>
</dbReference>
<evidence type="ECO:0000256" key="3">
    <source>
        <dbReference type="SAM" id="MobiDB-lite"/>
    </source>
</evidence>
<dbReference type="InterPro" id="IPR047684">
    <property type="entry name" value="Por_som-like"/>
</dbReference>
<dbReference type="NCBIfam" id="NF033921">
    <property type="entry name" value="por_somb"/>
    <property type="match status" value="1"/>
</dbReference>
<protein>
    <recommendedName>
        <fullName evidence="4">SLH domain-containing protein</fullName>
    </recommendedName>
</protein>
<evidence type="ECO:0000313" key="5">
    <source>
        <dbReference type="EMBL" id="PSB21179.1"/>
    </source>
</evidence>
<reference evidence="5 6" key="1">
    <citation type="submission" date="2018-02" db="EMBL/GenBank/DDBJ databases">
        <authorList>
            <person name="Cohen D.B."/>
            <person name="Kent A.D."/>
        </authorList>
    </citation>
    <scope>NUCLEOTIDE SEQUENCE [LARGE SCALE GENOMIC DNA]</scope>
    <source>
        <strain evidence="5 6">ULC007</strain>
    </source>
</reference>
<evidence type="ECO:0000256" key="1">
    <source>
        <dbReference type="RuleBase" id="RU363072"/>
    </source>
</evidence>